<dbReference type="InterPro" id="IPR032675">
    <property type="entry name" value="LRR_dom_sf"/>
</dbReference>
<dbReference type="InterPro" id="IPR026906">
    <property type="entry name" value="LRR_5"/>
</dbReference>
<keyword evidence="1" id="KW-0732">Signal</keyword>
<feature type="chain" id="PRO_5012657522" evidence="1">
    <location>
        <begin position="22"/>
        <end position="935"/>
    </location>
</feature>
<evidence type="ECO:0000313" key="3">
    <source>
        <dbReference type="EMBL" id="SHF41791.1"/>
    </source>
</evidence>
<feature type="domain" description="Secretion system C-terminal sorting" evidence="2">
    <location>
        <begin position="867"/>
        <end position="932"/>
    </location>
</feature>
<dbReference type="AlphaFoldDB" id="A0A1M5BH43"/>
<organism evidence="3 4">
    <name type="scientific">Dysgonomonas macrotermitis</name>
    <dbReference type="NCBI Taxonomy" id="1346286"/>
    <lineage>
        <taxon>Bacteria</taxon>
        <taxon>Pseudomonadati</taxon>
        <taxon>Bacteroidota</taxon>
        <taxon>Bacteroidia</taxon>
        <taxon>Bacteroidales</taxon>
        <taxon>Dysgonomonadaceae</taxon>
        <taxon>Dysgonomonas</taxon>
    </lineage>
</organism>
<gene>
    <name evidence="3" type="ORF">SAMN05444362_10668</name>
</gene>
<name>A0A1M5BH43_9BACT</name>
<dbReference type="Pfam" id="PF13306">
    <property type="entry name" value="LRR_5"/>
    <property type="match status" value="2"/>
</dbReference>
<sequence>MKNKLYYLLLSIFMSISLTQAQVARTVDVTTPGTLGSLLGDDLSKVTDLIITGTINAADFTSMKSMTALKVLDMGGATIDNGMIPASAFQGRRVDKIILPESLITIGSYAFKNIQSPSLDFSRCNQLTTIDAYAFQSSSIISGIDLSYCSSLTTIGSLAFEYVTSHVILPDNMINLSNGSFQGFCGTVDLPAKLETIGSNAFQGAKLPEGLSLPASLKSLGNQAFKNIQSPSLDFSRCNQLTTINAYTFQSSSIISGIDLSYCSSLTTIGSLAFEYVTSHVILPDNMINLSNGSFQGFCGTVDLPAKLVTIGNDVFRDAKVLSINLPQLVDNIGNYAFYNCTLLTSLTSLNPTPPTLGTDVFYGVNKTACTLYVPKESISLYSATAQWKDFLSIQQEIKPIPQTIKLYYTEDGGTTILDEYQGVRIGEYYWMDSNFRNPTDIDVTKSQIDYAHDTYGMFDKQSTAPDSRTYWDYLGAQMGITNPSESDITTKLLPEFQKYYGTYYTMNRDRINKLSYVRRFGSLKEVVNNELRGEDVITHYWDGIRSIVQSKYWDLPTAADILQLIAMCGHGTMPEVRQFLSYKENEVPVSFVAPGFDWFYPNAANFGTSTYPSDTFDPTNTNKYGMNIVPGGFRWGVTQSSLRVKTEQGFTTLYNVPADELVGAGLDQALALPIIDKNKDAMNIESRIFTSFQLGDHPVISYGEYASSDAIPMRWCRALTDEELGYKLYINQNMTGENYAASPMVIYAAMIGFQYTNRERSGEEVLLEKVRNGVINKDDISIIKLGLDEVAPEGYVELPRGYIRGFYVQYILDNASPRKTLSDIIDIALINPSVWIKQVSSAATSDENVEARTLVQDANEATSISIYPNPVTDVLYINSGSQIDAVNIYTVNGQLVLAQKHIGSSVDVSHLSSGVYVLKVLSNGKESVHKIMKK</sequence>
<keyword evidence="4" id="KW-1185">Reference proteome</keyword>
<dbReference type="InterPro" id="IPR026444">
    <property type="entry name" value="Secre_tail"/>
</dbReference>
<dbReference type="Pfam" id="PF18962">
    <property type="entry name" value="Por_Secre_tail"/>
    <property type="match status" value="1"/>
</dbReference>
<feature type="signal peptide" evidence="1">
    <location>
        <begin position="1"/>
        <end position="21"/>
    </location>
</feature>
<reference evidence="4" key="1">
    <citation type="submission" date="2016-11" db="EMBL/GenBank/DDBJ databases">
        <authorList>
            <person name="Varghese N."/>
            <person name="Submissions S."/>
        </authorList>
    </citation>
    <scope>NUCLEOTIDE SEQUENCE [LARGE SCALE GENOMIC DNA]</scope>
    <source>
        <strain evidence="4">DSM 27370</strain>
    </source>
</reference>
<dbReference type="InterPro" id="IPR053139">
    <property type="entry name" value="Surface_bspA-like"/>
</dbReference>
<evidence type="ECO:0000259" key="2">
    <source>
        <dbReference type="Pfam" id="PF18962"/>
    </source>
</evidence>
<dbReference type="Gene3D" id="3.80.10.10">
    <property type="entry name" value="Ribonuclease Inhibitor"/>
    <property type="match status" value="2"/>
</dbReference>
<evidence type="ECO:0000256" key="1">
    <source>
        <dbReference type="SAM" id="SignalP"/>
    </source>
</evidence>
<dbReference type="EMBL" id="FQUC01000006">
    <property type="protein sequence ID" value="SHF41791.1"/>
    <property type="molecule type" value="Genomic_DNA"/>
</dbReference>
<dbReference type="Proteomes" id="UP000184480">
    <property type="component" value="Unassembled WGS sequence"/>
</dbReference>
<accession>A0A1M5BH43</accession>
<proteinExistence type="predicted"/>
<dbReference type="SUPFAM" id="SSF52058">
    <property type="entry name" value="L domain-like"/>
    <property type="match status" value="1"/>
</dbReference>
<dbReference type="NCBIfam" id="TIGR04183">
    <property type="entry name" value="Por_Secre_tail"/>
    <property type="match status" value="1"/>
</dbReference>
<protein>
    <submittedName>
        <fullName evidence="3">Por secretion system C-terminal sorting domain-containing protein</fullName>
    </submittedName>
</protein>
<dbReference type="PANTHER" id="PTHR45661">
    <property type="entry name" value="SURFACE ANTIGEN"/>
    <property type="match status" value="1"/>
</dbReference>
<dbReference type="STRING" id="1346286.SAMN05444362_10668"/>
<evidence type="ECO:0000313" key="4">
    <source>
        <dbReference type="Proteomes" id="UP000184480"/>
    </source>
</evidence>
<dbReference type="PANTHER" id="PTHR45661:SF3">
    <property type="entry name" value="IG-LIKE DOMAIN-CONTAINING PROTEIN"/>
    <property type="match status" value="1"/>
</dbReference>